<keyword evidence="11" id="KW-1185">Reference proteome</keyword>
<accession>A0A5R8ZBH7</accession>
<comment type="pathway">
    <text evidence="1 8">Amino-acid biosynthesis; L-histidine biosynthesis; L-histidine from 5-phospho-alpha-D-ribose 1-diphosphate: step 8/9.</text>
</comment>
<dbReference type="EMBL" id="VANP01000003">
    <property type="protein sequence ID" value="TLP62417.1"/>
    <property type="molecule type" value="Genomic_DNA"/>
</dbReference>
<dbReference type="UniPathway" id="UPA00031">
    <property type="reaction ID" value="UER00013"/>
</dbReference>
<evidence type="ECO:0000313" key="10">
    <source>
        <dbReference type="EMBL" id="TLP62417.1"/>
    </source>
</evidence>
<dbReference type="Gene3D" id="3.20.20.140">
    <property type="entry name" value="Metal-dependent hydrolases"/>
    <property type="match status" value="1"/>
</dbReference>
<evidence type="ECO:0000256" key="7">
    <source>
        <dbReference type="ARBA" id="ARBA00049158"/>
    </source>
</evidence>
<dbReference type="GO" id="GO:0000105">
    <property type="term" value="P:L-histidine biosynthetic process"/>
    <property type="evidence" value="ECO:0007669"/>
    <property type="project" value="UniProtKB-UniRule"/>
</dbReference>
<dbReference type="PANTHER" id="PTHR21039:SF0">
    <property type="entry name" value="HISTIDINOL-PHOSPHATASE"/>
    <property type="match status" value="1"/>
</dbReference>
<evidence type="ECO:0000256" key="5">
    <source>
        <dbReference type="ARBA" id="ARBA00022801"/>
    </source>
</evidence>
<dbReference type="OrthoDB" id="6637113at2"/>
<dbReference type="InterPro" id="IPR004013">
    <property type="entry name" value="PHP_dom"/>
</dbReference>
<name>A0A5R8ZBH7_9ACTN</name>
<dbReference type="AlphaFoldDB" id="A0A5R8ZBH7"/>
<keyword evidence="6 8" id="KW-0368">Histidine biosynthesis</keyword>
<evidence type="ECO:0000256" key="1">
    <source>
        <dbReference type="ARBA" id="ARBA00004970"/>
    </source>
</evidence>
<comment type="caution">
    <text evidence="10">The sequence shown here is derived from an EMBL/GenBank/DDBJ whole genome shotgun (WGS) entry which is preliminary data.</text>
</comment>
<evidence type="ECO:0000259" key="9">
    <source>
        <dbReference type="Pfam" id="PF02811"/>
    </source>
</evidence>
<dbReference type="Proteomes" id="UP000309033">
    <property type="component" value="Unassembled WGS sequence"/>
</dbReference>
<comment type="similarity">
    <text evidence="2 8">Belongs to the PHP hydrolase family. HisK subfamily.</text>
</comment>
<sequence>MALPGDSHVHSEWSWDAPDGAMERTCARAVDMGLPAVAFTEHVDYAAWLFVDGELDGHDHLKAFVTQDGTVAPPKFNLHGYLECVERCRDRFPSLRILSGVELGEPHWYGDEVARLLDAGQFDRVLGSLHCLPVGERFSEPPYLYRQQPAAEVLREYLAEIVRLIKISHAFGVLAHIDYPIRTWPTQASPFDPDSFQEEFRHALRVLADSGRALEVNTRARFPPEIVRWWRDEGGEAVTFGSDAHSPAALAHGFADAAAMVEAQGFRPGRHPHDFWTRLG</sequence>
<feature type="domain" description="PHP" evidence="9">
    <location>
        <begin position="6"/>
        <end position="218"/>
    </location>
</feature>
<evidence type="ECO:0000256" key="2">
    <source>
        <dbReference type="ARBA" id="ARBA00009152"/>
    </source>
</evidence>
<dbReference type="EC" id="3.1.3.15" evidence="3 8"/>
<dbReference type="SUPFAM" id="SSF89550">
    <property type="entry name" value="PHP domain-like"/>
    <property type="match status" value="1"/>
</dbReference>
<dbReference type="PANTHER" id="PTHR21039">
    <property type="entry name" value="HISTIDINOL PHOSPHATASE-RELATED"/>
    <property type="match status" value="1"/>
</dbReference>
<gene>
    <name evidence="10" type="ORF">FED44_10770</name>
</gene>
<protein>
    <recommendedName>
        <fullName evidence="3 8">Histidinol-phosphatase</fullName>
        <shortName evidence="8">HolPase</shortName>
        <ecNumber evidence="3 8">3.1.3.15</ecNumber>
    </recommendedName>
</protein>
<dbReference type="GO" id="GO:0004401">
    <property type="term" value="F:histidinol-phosphatase activity"/>
    <property type="evidence" value="ECO:0007669"/>
    <property type="project" value="UniProtKB-UniRule"/>
</dbReference>
<evidence type="ECO:0000256" key="8">
    <source>
        <dbReference type="RuleBase" id="RU366003"/>
    </source>
</evidence>
<dbReference type="InterPro" id="IPR010140">
    <property type="entry name" value="Histidinol_P_phosphatase_HisJ"/>
</dbReference>
<dbReference type="InterPro" id="IPR016195">
    <property type="entry name" value="Pol/histidinol_Pase-like"/>
</dbReference>
<evidence type="ECO:0000256" key="3">
    <source>
        <dbReference type="ARBA" id="ARBA00013085"/>
    </source>
</evidence>
<keyword evidence="5 8" id="KW-0378">Hydrolase</keyword>
<organism evidence="10 11">
    <name type="scientific">Microbispora triticiradicis</name>
    <dbReference type="NCBI Taxonomy" id="2200763"/>
    <lineage>
        <taxon>Bacteria</taxon>
        <taxon>Bacillati</taxon>
        <taxon>Actinomycetota</taxon>
        <taxon>Actinomycetes</taxon>
        <taxon>Streptosporangiales</taxon>
        <taxon>Streptosporangiaceae</taxon>
        <taxon>Microbispora</taxon>
    </lineage>
</organism>
<proteinExistence type="inferred from homology"/>
<dbReference type="GO" id="GO:0005737">
    <property type="term" value="C:cytoplasm"/>
    <property type="evidence" value="ECO:0007669"/>
    <property type="project" value="TreeGrafter"/>
</dbReference>
<evidence type="ECO:0000256" key="6">
    <source>
        <dbReference type="ARBA" id="ARBA00023102"/>
    </source>
</evidence>
<evidence type="ECO:0000313" key="11">
    <source>
        <dbReference type="Proteomes" id="UP000309033"/>
    </source>
</evidence>
<reference evidence="10" key="1">
    <citation type="submission" date="2019-05" db="EMBL/GenBank/DDBJ databases">
        <title>Isolation, diversity and antifungal activity of Actinobacteria from wheat.</title>
        <authorList>
            <person name="Yu B."/>
        </authorList>
    </citation>
    <scope>NUCLEOTIDE SEQUENCE [LARGE SCALE GENOMIC DNA]</scope>
    <source>
        <strain evidence="10">NEAU-HEGS1-5</strain>
    </source>
</reference>
<dbReference type="Pfam" id="PF02811">
    <property type="entry name" value="PHP"/>
    <property type="match status" value="1"/>
</dbReference>
<keyword evidence="4 8" id="KW-0028">Amino-acid biosynthesis</keyword>
<evidence type="ECO:0000256" key="4">
    <source>
        <dbReference type="ARBA" id="ARBA00022605"/>
    </source>
</evidence>
<comment type="catalytic activity">
    <reaction evidence="7 8">
        <text>L-histidinol phosphate + H2O = L-histidinol + phosphate</text>
        <dbReference type="Rhea" id="RHEA:14465"/>
        <dbReference type="ChEBI" id="CHEBI:15377"/>
        <dbReference type="ChEBI" id="CHEBI:43474"/>
        <dbReference type="ChEBI" id="CHEBI:57699"/>
        <dbReference type="ChEBI" id="CHEBI:57980"/>
        <dbReference type="EC" id="3.1.3.15"/>
    </reaction>
</comment>